<evidence type="ECO:0000259" key="3">
    <source>
        <dbReference type="Pfam" id="PF04024"/>
    </source>
</evidence>
<organism evidence="4 5">
    <name type="scientific">Pontibacillus marinus BH030004 = DSM 16465</name>
    <dbReference type="NCBI Taxonomy" id="1385511"/>
    <lineage>
        <taxon>Bacteria</taxon>
        <taxon>Bacillati</taxon>
        <taxon>Bacillota</taxon>
        <taxon>Bacilli</taxon>
        <taxon>Bacillales</taxon>
        <taxon>Bacillaceae</taxon>
        <taxon>Pontibacillus</taxon>
    </lineage>
</organism>
<dbReference type="AlphaFoldDB" id="A0A0A5GF37"/>
<evidence type="ECO:0000256" key="1">
    <source>
        <dbReference type="SAM" id="MobiDB-lite"/>
    </source>
</evidence>
<keyword evidence="2" id="KW-1133">Transmembrane helix</keyword>
<feature type="domain" description="Phage shock protein PspC N-terminal" evidence="3">
    <location>
        <begin position="7"/>
        <end position="64"/>
    </location>
</feature>
<dbReference type="STRING" id="1385511.GCA_000425225_01548"/>
<comment type="caution">
    <text evidence="4">The sequence shown here is derived from an EMBL/GenBank/DDBJ whole genome shotgun (WGS) entry which is preliminary data.</text>
</comment>
<gene>
    <name evidence="4" type="ORF">N783_19775</name>
</gene>
<feature type="transmembrane region" description="Helical" evidence="2">
    <location>
        <begin position="40"/>
        <end position="64"/>
    </location>
</feature>
<dbReference type="Pfam" id="PF04024">
    <property type="entry name" value="PspC"/>
    <property type="match status" value="1"/>
</dbReference>
<reference evidence="4 5" key="1">
    <citation type="submission" date="2013-08" db="EMBL/GenBank/DDBJ databases">
        <authorList>
            <person name="Huang J."/>
            <person name="Wang G."/>
        </authorList>
    </citation>
    <scope>NUCLEOTIDE SEQUENCE [LARGE SCALE GENOMIC DNA]</scope>
    <source>
        <strain evidence="4 5">BH030004</strain>
    </source>
</reference>
<feature type="transmembrane region" description="Helical" evidence="2">
    <location>
        <begin position="85"/>
        <end position="107"/>
    </location>
</feature>
<feature type="compositionally biased region" description="Basic and acidic residues" evidence="1">
    <location>
        <begin position="269"/>
        <end position="305"/>
    </location>
</feature>
<dbReference type="InterPro" id="IPR007168">
    <property type="entry name" value="Phageshock_PspC_N"/>
</dbReference>
<evidence type="ECO:0000313" key="5">
    <source>
        <dbReference type="Proteomes" id="UP000030403"/>
    </source>
</evidence>
<feature type="compositionally biased region" description="Polar residues" evidence="1">
    <location>
        <begin position="192"/>
        <end position="207"/>
    </location>
</feature>
<dbReference type="Proteomes" id="UP000030403">
    <property type="component" value="Unassembled WGS sequence"/>
</dbReference>
<feature type="transmembrane region" description="Helical" evidence="2">
    <location>
        <begin position="113"/>
        <end position="134"/>
    </location>
</feature>
<evidence type="ECO:0000256" key="2">
    <source>
        <dbReference type="SAM" id="Phobius"/>
    </source>
</evidence>
<feature type="region of interest" description="Disordered" evidence="1">
    <location>
        <begin position="239"/>
        <end position="342"/>
    </location>
</feature>
<accession>A0A0A5GF37</accession>
<feature type="compositionally biased region" description="Acidic residues" evidence="1">
    <location>
        <begin position="306"/>
        <end position="318"/>
    </location>
</feature>
<proteinExistence type="predicted"/>
<protein>
    <recommendedName>
        <fullName evidence="3">Phage shock protein PspC N-terminal domain-containing protein</fullName>
    </recommendedName>
</protein>
<name>A0A0A5GF37_9BACI</name>
<sequence length="342" mass="37341">MGYKEPLVRSNELEGAWLFGICAGLSRRYKWLDLTYLRGFFLFCLLFGGASLYLYILLILLIPHASNPGKMNKSLEVILKVLGRLIVRIALGLTIAFIYVGIGVSLVSSLSHFTALSMIIAAIWIIGAFPLIMFTPAKYALIVTAAAGLADIGRGVAEELGGDVASEAAATVVEDDELLTEGFQELEAESPIEQSSLTEDVFSSQEEQPIVEQETIHTVLQENDQQDWINQMFAENGESDLASSEQPYQSDLDQDGMDDSIIPPDVDGDGMREGVTDQKLDYDGDGLDDREYGVDADGDGLRDGELDPSVDSDQDGISDDIIPADNDGDGLRNNELNRYLNQ</sequence>
<feature type="region of interest" description="Disordered" evidence="1">
    <location>
        <begin position="189"/>
        <end position="208"/>
    </location>
</feature>
<keyword evidence="2" id="KW-0812">Transmembrane</keyword>
<dbReference type="EMBL" id="AVPF01000006">
    <property type="protein sequence ID" value="KGX90599.1"/>
    <property type="molecule type" value="Genomic_DNA"/>
</dbReference>
<keyword evidence="5" id="KW-1185">Reference proteome</keyword>
<evidence type="ECO:0000313" key="4">
    <source>
        <dbReference type="EMBL" id="KGX90599.1"/>
    </source>
</evidence>
<keyword evidence="2" id="KW-0472">Membrane</keyword>
<feature type="compositionally biased region" description="Polar residues" evidence="1">
    <location>
        <begin position="241"/>
        <end position="251"/>
    </location>
</feature>
<dbReference type="RefSeq" id="WP_027448432.1">
    <property type="nucleotide sequence ID" value="NZ_AVPF01000006.1"/>
</dbReference>